<evidence type="ECO:0000313" key="3">
    <source>
        <dbReference type="Proteomes" id="UP001054821"/>
    </source>
</evidence>
<dbReference type="Proteomes" id="UP001054821">
    <property type="component" value="Chromosome 7"/>
</dbReference>
<dbReference type="AlphaFoldDB" id="A0AAD4V235"/>
<dbReference type="EMBL" id="JAJFAZ020000007">
    <property type="protein sequence ID" value="KAI5317190.1"/>
    <property type="molecule type" value="Genomic_DNA"/>
</dbReference>
<name>A0AAD4V235_PRUDU</name>
<evidence type="ECO:0000313" key="2">
    <source>
        <dbReference type="EMBL" id="KAI5317190.1"/>
    </source>
</evidence>
<keyword evidence="3" id="KW-1185">Reference proteome</keyword>
<evidence type="ECO:0000256" key="1">
    <source>
        <dbReference type="SAM" id="Coils"/>
    </source>
</evidence>
<gene>
    <name evidence="2" type="ORF">L3X38_036897</name>
</gene>
<comment type="caution">
    <text evidence="2">The sequence shown here is derived from an EMBL/GenBank/DDBJ whole genome shotgun (WGS) entry which is preliminary data.</text>
</comment>
<protein>
    <submittedName>
        <fullName evidence="2">Uncharacterized protein</fullName>
    </submittedName>
</protein>
<proteinExistence type="predicted"/>
<reference evidence="2 3" key="1">
    <citation type="journal article" date="2022" name="G3 (Bethesda)">
        <title>Whole-genome sequence and methylome profiling of the almond [Prunus dulcis (Mill.) D.A. Webb] cultivar 'Nonpareil'.</title>
        <authorList>
            <person name="D'Amico-Willman K.M."/>
            <person name="Ouma W.Z."/>
            <person name="Meulia T."/>
            <person name="Sideli G.M."/>
            <person name="Gradziel T.M."/>
            <person name="Fresnedo-Ramirez J."/>
        </authorList>
    </citation>
    <scope>NUCLEOTIDE SEQUENCE [LARGE SCALE GENOMIC DNA]</scope>
    <source>
        <strain evidence="2">Clone GOH B32 T37-40</strain>
    </source>
</reference>
<organism evidence="2 3">
    <name type="scientific">Prunus dulcis</name>
    <name type="common">Almond</name>
    <name type="synonym">Amygdalus dulcis</name>
    <dbReference type="NCBI Taxonomy" id="3755"/>
    <lineage>
        <taxon>Eukaryota</taxon>
        <taxon>Viridiplantae</taxon>
        <taxon>Streptophyta</taxon>
        <taxon>Embryophyta</taxon>
        <taxon>Tracheophyta</taxon>
        <taxon>Spermatophyta</taxon>
        <taxon>Magnoliopsida</taxon>
        <taxon>eudicotyledons</taxon>
        <taxon>Gunneridae</taxon>
        <taxon>Pentapetalae</taxon>
        <taxon>rosids</taxon>
        <taxon>fabids</taxon>
        <taxon>Rosales</taxon>
        <taxon>Rosaceae</taxon>
        <taxon>Amygdaloideae</taxon>
        <taxon>Amygdaleae</taxon>
        <taxon>Prunus</taxon>
    </lineage>
</organism>
<sequence length="199" mass="23160">MRLDDVVFPCDMEPIDANNLTFEFISSSEKENILHKSANLAVMQPLRNLVYVEKFVFKILGNEMNQSKWEFISRKIEGIFNQLSSSETSAQLLMHHFEVHKAIQLLWSMVDILGCGEAAFKQFSRQLTEIVKELDDLDVNEATIREVEEKVHQMQEKHEVKKTSLKLQKMNLEVSLEHQNEWAAQLQQLRIDAKEDLLS</sequence>
<accession>A0AAD4V235</accession>
<keyword evidence="1" id="KW-0175">Coiled coil</keyword>
<feature type="coiled-coil region" evidence="1">
    <location>
        <begin position="137"/>
        <end position="164"/>
    </location>
</feature>